<dbReference type="AlphaFoldDB" id="A0A917PDS7"/>
<evidence type="ECO:0000256" key="1">
    <source>
        <dbReference type="SAM" id="MobiDB-lite"/>
    </source>
</evidence>
<reference evidence="3" key="2">
    <citation type="submission" date="2020-09" db="EMBL/GenBank/DDBJ databases">
        <authorList>
            <person name="Sun Q."/>
            <person name="Zhou Y."/>
        </authorList>
    </citation>
    <scope>NUCLEOTIDE SEQUENCE</scope>
    <source>
        <strain evidence="3">CGMCC 1.8984</strain>
    </source>
</reference>
<evidence type="ECO:0000313" key="4">
    <source>
        <dbReference type="Proteomes" id="UP000636956"/>
    </source>
</evidence>
<feature type="chain" id="PRO_5039344215" evidence="2">
    <location>
        <begin position="28"/>
        <end position="147"/>
    </location>
</feature>
<dbReference type="PROSITE" id="PS51257">
    <property type="entry name" value="PROKAR_LIPOPROTEIN"/>
    <property type="match status" value="1"/>
</dbReference>
<dbReference type="Proteomes" id="UP000636956">
    <property type="component" value="Unassembled WGS sequence"/>
</dbReference>
<comment type="caution">
    <text evidence="3">The sequence shown here is derived from an EMBL/GenBank/DDBJ whole genome shotgun (WGS) entry which is preliminary data.</text>
</comment>
<proteinExistence type="predicted"/>
<feature type="signal peptide" evidence="2">
    <location>
        <begin position="1"/>
        <end position="27"/>
    </location>
</feature>
<organism evidence="3 4">
    <name type="scientific">Agromyces bauzanensis</name>
    <dbReference type="NCBI Taxonomy" id="1308924"/>
    <lineage>
        <taxon>Bacteria</taxon>
        <taxon>Bacillati</taxon>
        <taxon>Actinomycetota</taxon>
        <taxon>Actinomycetes</taxon>
        <taxon>Micrococcales</taxon>
        <taxon>Microbacteriaceae</taxon>
        <taxon>Agromyces</taxon>
    </lineage>
</organism>
<keyword evidence="4" id="KW-1185">Reference proteome</keyword>
<feature type="region of interest" description="Disordered" evidence="1">
    <location>
        <begin position="126"/>
        <end position="147"/>
    </location>
</feature>
<gene>
    <name evidence="3" type="ORF">GCM10011372_07700</name>
</gene>
<protein>
    <submittedName>
        <fullName evidence="3">Uncharacterized protein</fullName>
    </submittedName>
</protein>
<keyword evidence="2" id="KW-0732">Signal</keyword>
<dbReference type="EMBL" id="BMMD01000003">
    <property type="protein sequence ID" value="GGJ72192.1"/>
    <property type="molecule type" value="Genomic_DNA"/>
</dbReference>
<evidence type="ECO:0000313" key="3">
    <source>
        <dbReference type="EMBL" id="GGJ72192.1"/>
    </source>
</evidence>
<name>A0A917PDS7_9MICO</name>
<sequence length="147" mass="15706">MNTRMAARVALTASLAVLLTGCGGAAAGTSEAPALGIARGHVVELDELTRTSQQSVGLPSEARAWSSEALREFHGQRLSEPASVTVWTSEARRELSSARPPTAAERPFSAEVMRELKGTVPRTLERPFSAEVMRELKGTSSQADDTR</sequence>
<evidence type="ECO:0000256" key="2">
    <source>
        <dbReference type="SAM" id="SignalP"/>
    </source>
</evidence>
<feature type="compositionally biased region" description="Polar residues" evidence="1">
    <location>
        <begin position="138"/>
        <end position="147"/>
    </location>
</feature>
<reference evidence="3" key="1">
    <citation type="journal article" date="2014" name="Int. J. Syst. Evol. Microbiol.">
        <title>Complete genome sequence of Corynebacterium casei LMG S-19264T (=DSM 44701T), isolated from a smear-ripened cheese.</title>
        <authorList>
            <consortium name="US DOE Joint Genome Institute (JGI-PGF)"/>
            <person name="Walter F."/>
            <person name="Albersmeier A."/>
            <person name="Kalinowski J."/>
            <person name="Ruckert C."/>
        </authorList>
    </citation>
    <scope>NUCLEOTIDE SEQUENCE</scope>
    <source>
        <strain evidence="3">CGMCC 1.8984</strain>
    </source>
</reference>
<accession>A0A917PDS7</accession>